<evidence type="ECO:0000256" key="1">
    <source>
        <dbReference type="SAM" id="MobiDB-lite"/>
    </source>
</evidence>
<comment type="caution">
    <text evidence="2">The sequence shown here is derived from an EMBL/GenBank/DDBJ whole genome shotgun (WGS) entry which is preliminary data.</text>
</comment>
<evidence type="ECO:0008006" key="3">
    <source>
        <dbReference type="Google" id="ProtNLM"/>
    </source>
</evidence>
<dbReference type="EMBL" id="BKCJ011164215">
    <property type="protein sequence ID" value="GFC97122.1"/>
    <property type="molecule type" value="Genomic_DNA"/>
</dbReference>
<sequence>PTPSFDSIVTSPSQSLTPLGNSDFLLEKTDAFLALDPIPLRIDNEIFDADEDIILLQKLLNIDSTKDLPPQDLNNDSERDIIFLEKLLEDEPSEAKKSEVNPLIREPSNTF</sequence>
<dbReference type="AlphaFoldDB" id="A0A699SHP8"/>
<protein>
    <recommendedName>
        <fullName evidence="3">Reverse transcriptase domain-containing protein</fullName>
    </recommendedName>
</protein>
<organism evidence="2">
    <name type="scientific">Tanacetum cinerariifolium</name>
    <name type="common">Dalmatian daisy</name>
    <name type="synonym">Chrysanthemum cinerariifolium</name>
    <dbReference type="NCBI Taxonomy" id="118510"/>
    <lineage>
        <taxon>Eukaryota</taxon>
        <taxon>Viridiplantae</taxon>
        <taxon>Streptophyta</taxon>
        <taxon>Embryophyta</taxon>
        <taxon>Tracheophyta</taxon>
        <taxon>Spermatophyta</taxon>
        <taxon>Magnoliopsida</taxon>
        <taxon>eudicotyledons</taxon>
        <taxon>Gunneridae</taxon>
        <taxon>Pentapetalae</taxon>
        <taxon>asterids</taxon>
        <taxon>campanulids</taxon>
        <taxon>Asterales</taxon>
        <taxon>Asteraceae</taxon>
        <taxon>Asteroideae</taxon>
        <taxon>Anthemideae</taxon>
        <taxon>Anthemidinae</taxon>
        <taxon>Tanacetum</taxon>
    </lineage>
</organism>
<feature type="region of interest" description="Disordered" evidence="1">
    <location>
        <begin position="91"/>
        <end position="111"/>
    </location>
</feature>
<gene>
    <name evidence="2" type="ORF">Tci_869092</name>
</gene>
<proteinExistence type="predicted"/>
<reference evidence="2" key="1">
    <citation type="journal article" date="2019" name="Sci. Rep.">
        <title>Draft genome of Tanacetum cinerariifolium, the natural source of mosquito coil.</title>
        <authorList>
            <person name="Yamashiro T."/>
            <person name="Shiraishi A."/>
            <person name="Satake H."/>
            <person name="Nakayama K."/>
        </authorList>
    </citation>
    <scope>NUCLEOTIDE SEQUENCE</scope>
</reference>
<name>A0A699SHP8_TANCI</name>
<evidence type="ECO:0000313" key="2">
    <source>
        <dbReference type="EMBL" id="GFC97122.1"/>
    </source>
</evidence>
<feature type="non-terminal residue" evidence="2">
    <location>
        <position position="1"/>
    </location>
</feature>
<accession>A0A699SHP8</accession>